<keyword evidence="2" id="KW-0812">Transmembrane</keyword>
<reference evidence="3 4" key="1">
    <citation type="journal article" date="2010" name="Cell Res.">
        <title>Complete genome sequence of the rifamycin SV-producing Amycolatopsis mediterranei U32 revealed its genetic characteristics in phylogeny and metabolism.</title>
        <authorList>
            <person name="Zhao W."/>
            <person name="Zhong Y."/>
            <person name="Yuan H."/>
            <person name="Wang J."/>
            <person name="Zheng H."/>
            <person name="Wang Y."/>
            <person name="Cen X."/>
            <person name="Xu F."/>
            <person name="Bai J."/>
            <person name="Han X."/>
            <person name="Lu G."/>
            <person name="Zhu Y."/>
            <person name="Shao Z."/>
            <person name="Yan H."/>
            <person name="Li C."/>
            <person name="Peng N."/>
            <person name="Zhang Z."/>
            <person name="Zhang Y."/>
            <person name="Lin W."/>
            <person name="Fan Y."/>
            <person name="Qin Z."/>
            <person name="Hu Y."/>
            <person name="Zhu B."/>
            <person name="Wang S."/>
            <person name="Ding X."/>
            <person name="Zhao G.P."/>
        </authorList>
    </citation>
    <scope>NUCLEOTIDE SEQUENCE [LARGE SCALE GENOMIC DNA]</scope>
    <source>
        <strain evidence="4">U-32</strain>
    </source>
</reference>
<evidence type="ECO:0008006" key="5">
    <source>
        <dbReference type="Google" id="ProtNLM"/>
    </source>
</evidence>
<evidence type="ECO:0000313" key="3">
    <source>
        <dbReference type="EMBL" id="ADJ46301.1"/>
    </source>
</evidence>
<evidence type="ECO:0000256" key="1">
    <source>
        <dbReference type="SAM" id="MobiDB-lite"/>
    </source>
</evidence>
<dbReference type="HOGENOM" id="CLU_737021_0_0_11"/>
<accession>A0A0H3D6R6</accession>
<dbReference type="OrthoDB" id="3620486at2"/>
<keyword evidence="2" id="KW-1133">Transmembrane helix</keyword>
<keyword evidence="2" id="KW-0472">Membrane</keyword>
<evidence type="ECO:0000313" key="4">
    <source>
        <dbReference type="Proteomes" id="UP000000328"/>
    </source>
</evidence>
<dbReference type="KEGG" id="amd:AMED_4531"/>
<dbReference type="AlphaFoldDB" id="A0A0H3D6R6"/>
<dbReference type="Proteomes" id="UP000000328">
    <property type="component" value="Chromosome"/>
</dbReference>
<protein>
    <recommendedName>
        <fullName evidence="5">NERD domain-containing protein</fullName>
    </recommendedName>
</protein>
<sequence length="375" mass="38597">MTGVLVALQRTGEDRPLPPAAEHVVALLRSWGPGPEHLTGLALAGITLPSRLGPRFVDALVFTRCGVVVIAAHEPGPVEWPGPGDRTGAVVAAARGALAGHEGGRHVTGLVAVVPPAGSRNNGTAPSGSADAVRVAVSQGSGPEVVEHAGDAGRADGSGSLTEAAPAEGSQGGGGSVPVPPASDSETAWQVREPAPGPWRNGAGGERASAEAIRPQQPLQAGPPAVRWPDPQPVPGVAVVLAERRGLRRIIAQHNRWRTVWSADEVLDACYALSLAHLAPPRAALIADGFPARLPMLDRLPQLPAVVPLLPEPPLAAPVMAEDAPVPWSPPGRGQVFPRQRPIRQIPWGLVFVLTVLVAAGVVAAVFVNQIFHGS</sequence>
<feature type="compositionally biased region" description="Basic and acidic residues" evidence="1">
    <location>
        <begin position="145"/>
        <end position="154"/>
    </location>
</feature>
<feature type="transmembrane region" description="Helical" evidence="2">
    <location>
        <begin position="346"/>
        <end position="368"/>
    </location>
</feature>
<dbReference type="EMBL" id="CP002000">
    <property type="protein sequence ID" value="ADJ46301.1"/>
    <property type="molecule type" value="Genomic_DNA"/>
</dbReference>
<feature type="compositionally biased region" description="Low complexity" evidence="1">
    <location>
        <begin position="155"/>
        <end position="169"/>
    </location>
</feature>
<dbReference type="PATRIC" id="fig|749927.5.peg.4688"/>
<name>A0A0H3D6R6_AMYMU</name>
<organism evidence="3 4">
    <name type="scientific">Amycolatopsis mediterranei (strain U-32)</name>
    <dbReference type="NCBI Taxonomy" id="749927"/>
    <lineage>
        <taxon>Bacteria</taxon>
        <taxon>Bacillati</taxon>
        <taxon>Actinomycetota</taxon>
        <taxon>Actinomycetes</taxon>
        <taxon>Pseudonocardiales</taxon>
        <taxon>Pseudonocardiaceae</taxon>
        <taxon>Amycolatopsis</taxon>
    </lineage>
</organism>
<proteinExistence type="predicted"/>
<evidence type="ECO:0000256" key="2">
    <source>
        <dbReference type="SAM" id="Phobius"/>
    </source>
</evidence>
<dbReference type="eggNOG" id="ENOG50344NK">
    <property type="taxonomic scope" value="Bacteria"/>
</dbReference>
<feature type="region of interest" description="Disordered" evidence="1">
    <location>
        <begin position="118"/>
        <end position="211"/>
    </location>
</feature>
<gene>
    <name evidence="3" type="ordered locus">AMED_4531</name>
</gene>